<accession>A0AAU8N8S6</accession>
<dbReference type="NCBIfam" id="NF033524">
    <property type="entry name" value="lasso_PadeA_fam"/>
    <property type="match status" value="1"/>
</dbReference>
<reference evidence="1" key="1">
    <citation type="submission" date="2024-05" db="EMBL/GenBank/DDBJ databases">
        <title>Draft genome assemblies of 36 bacteria isolated from hibernating arctic ground squirrels.</title>
        <authorList>
            <person name="McKee H."/>
            <person name="Mullen L."/>
            <person name="Drown D.M."/>
            <person name="Duddleston K.N."/>
        </authorList>
    </citation>
    <scope>NUCLEOTIDE SEQUENCE</scope>
    <source>
        <strain evidence="1">AN1007</strain>
    </source>
</reference>
<dbReference type="RefSeq" id="WP_342555136.1">
    <property type="nucleotide sequence ID" value="NZ_CP159992.1"/>
</dbReference>
<protein>
    <submittedName>
        <fullName evidence="1">Paeninodin family lasso peptide</fullName>
    </submittedName>
</protein>
<dbReference type="EMBL" id="CP159992">
    <property type="protein sequence ID" value="XCP92925.1"/>
    <property type="molecule type" value="Genomic_DNA"/>
</dbReference>
<proteinExistence type="predicted"/>
<organism evidence="1">
    <name type="scientific">Paenibacillus sp. AN1007</name>
    <dbReference type="NCBI Taxonomy" id="3151385"/>
    <lineage>
        <taxon>Bacteria</taxon>
        <taxon>Bacillati</taxon>
        <taxon>Bacillota</taxon>
        <taxon>Bacilli</taxon>
        <taxon>Bacillales</taxon>
        <taxon>Paenibacillaceae</taxon>
        <taxon>Paenibacillus</taxon>
    </lineage>
</organism>
<evidence type="ECO:0000313" key="1">
    <source>
        <dbReference type="EMBL" id="XCP92925.1"/>
    </source>
</evidence>
<dbReference type="InterPro" id="IPR049825">
    <property type="entry name" value="Lasso_PadeA-like"/>
</dbReference>
<gene>
    <name evidence="1" type="ORF">ABXS70_16925</name>
</gene>
<sequence>MQNEKKEWQAPVLEVLDVNETMAGTGYRQIDWITVHDADLYDPTTS</sequence>
<name>A0AAU8N8S6_9BACL</name>
<dbReference type="AlphaFoldDB" id="A0AAU8N8S6"/>